<feature type="region of interest" description="Disordered" evidence="1">
    <location>
        <begin position="145"/>
        <end position="167"/>
    </location>
</feature>
<feature type="compositionally biased region" description="Polar residues" evidence="1">
    <location>
        <begin position="154"/>
        <end position="164"/>
    </location>
</feature>
<reference evidence="2" key="1">
    <citation type="submission" date="2018-11" db="EMBL/GenBank/DDBJ databases">
        <authorList>
            <consortium name="Pathogen Informatics"/>
        </authorList>
    </citation>
    <scope>NUCLEOTIDE SEQUENCE</scope>
</reference>
<evidence type="ECO:0000256" key="1">
    <source>
        <dbReference type="SAM" id="MobiDB-lite"/>
    </source>
</evidence>
<name>A0A448WPL8_9PLAT</name>
<feature type="region of interest" description="Disordered" evidence="1">
    <location>
        <begin position="298"/>
        <end position="368"/>
    </location>
</feature>
<feature type="region of interest" description="Disordered" evidence="1">
    <location>
        <begin position="217"/>
        <end position="266"/>
    </location>
</feature>
<feature type="region of interest" description="Disordered" evidence="1">
    <location>
        <begin position="99"/>
        <end position="118"/>
    </location>
</feature>
<gene>
    <name evidence="2" type="ORF">PXEA_LOCUS10400</name>
</gene>
<organism evidence="2 3">
    <name type="scientific">Protopolystoma xenopodis</name>
    <dbReference type="NCBI Taxonomy" id="117903"/>
    <lineage>
        <taxon>Eukaryota</taxon>
        <taxon>Metazoa</taxon>
        <taxon>Spiralia</taxon>
        <taxon>Lophotrochozoa</taxon>
        <taxon>Platyhelminthes</taxon>
        <taxon>Monogenea</taxon>
        <taxon>Polyopisthocotylea</taxon>
        <taxon>Polystomatidea</taxon>
        <taxon>Polystomatidae</taxon>
        <taxon>Protopolystoma</taxon>
    </lineage>
</organism>
<evidence type="ECO:0000313" key="2">
    <source>
        <dbReference type="EMBL" id="VEL16960.1"/>
    </source>
</evidence>
<keyword evidence="3" id="KW-1185">Reference proteome</keyword>
<feature type="compositionally biased region" description="Polar residues" evidence="1">
    <location>
        <begin position="351"/>
        <end position="366"/>
    </location>
</feature>
<protein>
    <submittedName>
        <fullName evidence="2">Uncharacterized protein</fullName>
    </submittedName>
</protein>
<dbReference type="AlphaFoldDB" id="A0A448WPL8"/>
<sequence length="644" mass="72894">MLFVLPFSFSDDLTSIGVHNDSVWPSVFSRPVAIATSGTTYLSDSTDEYAEFGQTVWACRVNSIVRAGKAHLKTPATGEQASRLLSTAVLRPSVSSRFSPSLVGQESPSHSNPASSHLTVSRQLELMNSASLTAQTSALLTQTHVTTPDRHTSRPPQSRASFAQSPRLPERRTICPLGLWPITGSPAVARRYEEHELCWQRLQKKLFPSQDSLHLRIYPQPREGPTNLGDPDPPRGHSVLRDSQKLDSPRPQQKLSQVSTDKWQDEERDGLIRQKNESLGQLHNCLWTSSPAGQNALPELQQQQQQEEELVQTSEGSQDKKASPRQQHLQTDTRQEGSGVFKPPQHLPIHSTDQPQLKPQSESSFPLVSRCGSLQGEHLREGEVPCLPHQNMHEQNFAMQATEQLGLEQTRSVSPNQQLEWPLLAFSSGNSEHPSQDHAFRQNARSFRQQMSEIHRSERPRSVPRQLSQPDASLQLGLPLLSNRELQLQSGWQERNSWQNRGYTAKGKERRGCQMLRQPTGLSRQEHIAVGTPTAKRMPEQPTRLSFHDAEEDVSQCHENYLQSELVDAFHGEQEAPLRSLQQQQHHHRKMQNQHSTPARLWLHTVMQVLSPQQILQTLESLEQIRLEMLQLYHLVSKYAHMHS</sequence>
<feature type="compositionally biased region" description="Polar residues" evidence="1">
    <location>
        <begin position="250"/>
        <end position="261"/>
    </location>
</feature>
<accession>A0A448WPL8</accession>
<feature type="compositionally biased region" description="Basic and acidic residues" evidence="1">
    <location>
        <begin position="232"/>
        <end position="248"/>
    </location>
</feature>
<dbReference type="EMBL" id="CAAALY010030496">
    <property type="protein sequence ID" value="VEL16960.1"/>
    <property type="molecule type" value="Genomic_DNA"/>
</dbReference>
<comment type="caution">
    <text evidence="2">The sequence shown here is derived from an EMBL/GenBank/DDBJ whole genome shotgun (WGS) entry which is preliminary data.</text>
</comment>
<proteinExistence type="predicted"/>
<dbReference type="Proteomes" id="UP000784294">
    <property type="component" value="Unassembled WGS sequence"/>
</dbReference>
<evidence type="ECO:0000313" key="3">
    <source>
        <dbReference type="Proteomes" id="UP000784294"/>
    </source>
</evidence>